<dbReference type="AlphaFoldDB" id="A0A7L4YJX5"/>
<dbReference type="Proteomes" id="UP000463857">
    <property type="component" value="Chromosome"/>
</dbReference>
<dbReference type="PANTHER" id="PTHR23135">
    <property type="entry name" value="MUR LIGASE FAMILY MEMBER"/>
    <property type="match status" value="1"/>
</dbReference>
<keyword evidence="7" id="KW-0547">Nucleotide-binding</keyword>
<dbReference type="SUPFAM" id="SSF53244">
    <property type="entry name" value="MurD-like peptide ligases, peptide-binding domain"/>
    <property type="match status" value="1"/>
</dbReference>
<dbReference type="InterPro" id="IPR005761">
    <property type="entry name" value="UDP-N-AcMur-Glu-dNH2Pim_ligase"/>
</dbReference>
<keyword evidence="7 12" id="KW-0436">Ligase</keyword>
<feature type="binding site" evidence="7">
    <location>
        <begin position="176"/>
        <end position="177"/>
    </location>
    <ligand>
        <name>UDP-N-acetyl-alpha-D-muramoyl-L-alanyl-D-glutamate</name>
        <dbReference type="ChEBI" id="CHEBI:83900"/>
    </ligand>
</feature>
<feature type="binding site" evidence="7">
    <location>
        <position position="45"/>
    </location>
    <ligand>
        <name>UDP-N-acetyl-alpha-D-muramoyl-L-alanyl-D-glutamate</name>
        <dbReference type="ChEBI" id="CHEBI:83900"/>
    </ligand>
</feature>
<dbReference type="Pfam" id="PF01225">
    <property type="entry name" value="Mur_ligase"/>
    <property type="match status" value="1"/>
</dbReference>
<feature type="modified residue" description="N6-carboxylysine" evidence="7">
    <location>
        <position position="243"/>
    </location>
</feature>
<comment type="catalytic activity">
    <reaction evidence="7">
        <text>UDP-N-acetyl-alpha-D-muramoyl-L-alanyl-D-glutamate + meso-2,6-diaminopimelate + ATP = UDP-N-acetyl-alpha-D-muramoyl-L-alanyl-gamma-D-glutamyl-meso-2,6-diaminopimelate + ADP + phosphate + H(+)</text>
        <dbReference type="Rhea" id="RHEA:23676"/>
        <dbReference type="ChEBI" id="CHEBI:15378"/>
        <dbReference type="ChEBI" id="CHEBI:30616"/>
        <dbReference type="ChEBI" id="CHEBI:43474"/>
        <dbReference type="ChEBI" id="CHEBI:57791"/>
        <dbReference type="ChEBI" id="CHEBI:83900"/>
        <dbReference type="ChEBI" id="CHEBI:83905"/>
        <dbReference type="ChEBI" id="CHEBI:456216"/>
        <dbReference type="EC" id="6.3.2.13"/>
    </reaction>
</comment>
<dbReference type="Pfam" id="PF02875">
    <property type="entry name" value="Mur_ligase_C"/>
    <property type="match status" value="1"/>
</dbReference>
<evidence type="ECO:0000259" key="9">
    <source>
        <dbReference type="Pfam" id="PF01225"/>
    </source>
</evidence>
<feature type="binding site" evidence="7">
    <location>
        <position position="401"/>
    </location>
    <ligand>
        <name>meso-2,6-diaminopimelate</name>
        <dbReference type="ChEBI" id="CHEBI:57791"/>
    </ligand>
</feature>
<feature type="binding site" evidence="7">
    <location>
        <position position="485"/>
    </location>
    <ligand>
        <name>meso-2,6-diaminopimelate</name>
        <dbReference type="ChEBI" id="CHEBI:57791"/>
    </ligand>
</feature>
<dbReference type="Gene3D" id="3.90.190.20">
    <property type="entry name" value="Mur ligase, C-terminal domain"/>
    <property type="match status" value="1"/>
</dbReference>
<evidence type="ECO:0000256" key="4">
    <source>
        <dbReference type="ARBA" id="ARBA00022984"/>
    </source>
</evidence>
<sequence length="514" mass="53279">MPKSDAPLRPTSLRPVALAQLATAARGEVRGSHDGIEASGITNRSGEVLPGDLYAALPGQRTHGANYAAQAIERGAVGVLTDAAGAELIAQAPTGVPVVVTEDVKAVLGQVAAVVYGDPSARLHMLGITATSGKTTTAYLMRAGLQAAGHTVGLIGTVETLIGDRTIAHTAGASFTTPEAPDLQALLAVMAEEGVTHVVMEVSSHALSLGRVGAIRFDVAGFGNLSQDHLDFHHTMQEYFEAKALLFDGRAARHVVNVDDEYAARVVAKAPERTVTVSSGGAAADWQAREQRLGESASTFTAHGPAGDVPVELHLPGDFNVANALLALAMLAEAGVPPQVAAPALSAVAVPGRMERIDEGQGYLAVVDYSHKPAAVQAAVRALRRQVAGNILLVLGCGGDRDAQKRPLMGEVGAREADLLVVTDDNPRSEDPAQIRAAMLAGARAVPDAERGEVIEEGDRHAAIELAVSRARAGDAVLVAGKGHETGQYVAGEVLPFDDRVELREAVRRSGAKS</sequence>
<dbReference type="SUPFAM" id="SSF53623">
    <property type="entry name" value="MurD-like peptide ligases, catalytic domain"/>
    <property type="match status" value="1"/>
</dbReference>
<dbReference type="UniPathway" id="UPA00219"/>
<dbReference type="GO" id="GO:0000287">
    <property type="term" value="F:magnesium ion binding"/>
    <property type="evidence" value="ECO:0007669"/>
    <property type="project" value="UniProtKB-UniRule"/>
</dbReference>
<keyword evidence="7" id="KW-0963">Cytoplasm</keyword>
<dbReference type="NCBIfam" id="NF001124">
    <property type="entry name" value="PRK00139.1-2"/>
    <property type="match status" value="1"/>
</dbReference>
<dbReference type="NCBIfam" id="TIGR01085">
    <property type="entry name" value="murE"/>
    <property type="match status" value="1"/>
</dbReference>
<feature type="domain" description="Mur ligase central" evidence="11">
    <location>
        <begin position="128"/>
        <end position="330"/>
    </location>
</feature>
<comment type="pathway">
    <text evidence="7 8">Cell wall biogenesis; peptidoglycan biosynthesis.</text>
</comment>
<evidence type="ECO:0000313" key="13">
    <source>
        <dbReference type="Proteomes" id="UP000463857"/>
    </source>
</evidence>
<dbReference type="OrthoDB" id="9800958at2"/>
<dbReference type="InterPro" id="IPR036565">
    <property type="entry name" value="Mur-like_cat_sf"/>
</dbReference>
<dbReference type="InterPro" id="IPR036615">
    <property type="entry name" value="Mur_ligase_C_dom_sf"/>
</dbReference>
<comment type="PTM">
    <text evidence="7">Carboxylation is probably crucial for Mg(2+) binding and, consequently, for the gamma-phosphate positioning of ATP.</text>
</comment>
<keyword evidence="13" id="KW-1185">Reference proteome</keyword>
<keyword evidence="5 7" id="KW-0131">Cell cycle</keyword>
<keyword evidence="3 7" id="KW-0133">Cell shape</keyword>
<comment type="similarity">
    <text evidence="1 7">Belongs to the MurCDEF family. MurE subfamily.</text>
</comment>
<dbReference type="SUPFAM" id="SSF63418">
    <property type="entry name" value="MurE/MurF N-terminal domain"/>
    <property type="match status" value="1"/>
</dbReference>
<evidence type="ECO:0000256" key="3">
    <source>
        <dbReference type="ARBA" id="ARBA00022960"/>
    </source>
</evidence>
<keyword evidence="7" id="KW-0460">Magnesium</keyword>
<dbReference type="GO" id="GO:0009252">
    <property type="term" value="P:peptidoglycan biosynthetic process"/>
    <property type="evidence" value="ECO:0007669"/>
    <property type="project" value="UniProtKB-UniRule"/>
</dbReference>
<keyword evidence="6 7" id="KW-0961">Cell wall biogenesis/degradation</keyword>
<feature type="domain" description="Mur ligase N-terminal catalytic" evidence="9">
    <location>
        <begin position="39"/>
        <end position="113"/>
    </location>
</feature>
<dbReference type="NCBIfam" id="NF001126">
    <property type="entry name" value="PRK00139.1-4"/>
    <property type="match status" value="1"/>
</dbReference>
<dbReference type="GO" id="GO:0008360">
    <property type="term" value="P:regulation of cell shape"/>
    <property type="evidence" value="ECO:0007669"/>
    <property type="project" value="UniProtKB-KW"/>
</dbReference>
<dbReference type="RefSeq" id="WP_159542330.1">
    <property type="nucleotide sequence ID" value="NZ_CP047156.1"/>
</dbReference>
<dbReference type="EMBL" id="CP047156">
    <property type="protein sequence ID" value="QHB99143.1"/>
    <property type="molecule type" value="Genomic_DNA"/>
</dbReference>
<dbReference type="InParanoid" id="A0A7L4YJX5"/>
<evidence type="ECO:0000256" key="5">
    <source>
        <dbReference type="ARBA" id="ARBA00023306"/>
    </source>
</evidence>
<feature type="domain" description="Mur ligase C-terminal" evidence="10">
    <location>
        <begin position="352"/>
        <end position="483"/>
    </location>
</feature>
<name>A0A7L4YJX5_9ACTN</name>
<dbReference type="InterPro" id="IPR035911">
    <property type="entry name" value="MurE/MurF_N"/>
</dbReference>
<evidence type="ECO:0000256" key="8">
    <source>
        <dbReference type="RuleBase" id="RU004135"/>
    </source>
</evidence>
<comment type="cofactor">
    <cofactor evidence="7">
        <name>Mg(2+)</name>
        <dbReference type="ChEBI" id="CHEBI:18420"/>
    </cofactor>
</comment>
<evidence type="ECO:0000256" key="1">
    <source>
        <dbReference type="ARBA" id="ARBA00005898"/>
    </source>
</evidence>
<evidence type="ECO:0000256" key="7">
    <source>
        <dbReference type="HAMAP-Rule" id="MF_00208"/>
    </source>
</evidence>
<dbReference type="InterPro" id="IPR013221">
    <property type="entry name" value="Mur_ligase_cen"/>
</dbReference>
<dbReference type="GO" id="GO:0051301">
    <property type="term" value="P:cell division"/>
    <property type="evidence" value="ECO:0007669"/>
    <property type="project" value="UniProtKB-KW"/>
</dbReference>
<dbReference type="FunCoup" id="A0A7L4YJX5">
    <property type="interactions" value="267"/>
</dbReference>
<gene>
    <name evidence="7" type="primary">murE</name>
    <name evidence="12" type="ORF">EK0264_01795</name>
</gene>
<dbReference type="GO" id="GO:0008765">
    <property type="term" value="F:UDP-N-acetylmuramoylalanyl-D-glutamate-2,6-diaminopimelate ligase activity"/>
    <property type="evidence" value="ECO:0007669"/>
    <property type="project" value="UniProtKB-UniRule"/>
</dbReference>
<dbReference type="PANTHER" id="PTHR23135:SF4">
    <property type="entry name" value="UDP-N-ACETYLMURAMOYL-L-ALANYL-D-GLUTAMATE--2,6-DIAMINOPIMELATE LIGASE MURE HOMOLOG, CHLOROPLASTIC"/>
    <property type="match status" value="1"/>
</dbReference>
<dbReference type="KEGG" id="eke:EK0264_01795"/>
<dbReference type="GO" id="GO:0005737">
    <property type="term" value="C:cytoplasm"/>
    <property type="evidence" value="ECO:0007669"/>
    <property type="project" value="UniProtKB-SubCell"/>
</dbReference>
<keyword evidence="2 7" id="KW-0132">Cell division</keyword>
<dbReference type="Gene3D" id="3.40.1390.10">
    <property type="entry name" value="MurE/MurF, N-terminal domain"/>
    <property type="match status" value="1"/>
</dbReference>
<dbReference type="InterPro" id="IPR000713">
    <property type="entry name" value="Mur_ligase_N"/>
</dbReference>
<evidence type="ECO:0000259" key="11">
    <source>
        <dbReference type="Pfam" id="PF08245"/>
    </source>
</evidence>
<feature type="binding site" evidence="7">
    <location>
        <position position="481"/>
    </location>
    <ligand>
        <name>meso-2,6-diaminopimelate</name>
        <dbReference type="ChEBI" id="CHEBI:57791"/>
    </ligand>
</feature>
<feature type="binding site" evidence="7">
    <location>
        <position position="211"/>
    </location>
    <ligand>
        <name>UDP-N-acetyl-alpha-D-muramoyl-L-alanyl-D-glutamate</name>
        <dbReference type="ChEBI" id="CHEBI:83900"/>
    </ligand>
</feature>
<feature type="binding site" evidence="7">
    <location>
        <position position="203"/>
    </location>
    <ligand>
        <name>UDP-N-acetyl-alpha-D-muramoyl-L-alanyl-D-glutamate</name>
        <dbReference type="ChEBI" id="CHEBI:83900"/>
    </ligand>
</feature>
<reference evidence="12 13" key="1">
    <citation type="journal article" date="2018" name="Int. J. Syst. Evol. Microbiol.">
        <title>Epidermidibacterium keratini gen. nov., sp. nov., a member of the family Sporichthyaceae, isolated from keratin epidermis.</title>
        <authorList>
            <person name="Lee D.G."/>
            <person name="Trujillo M.E."/>
            <person name="Kang S."/>
            <person name="Nam J.J."/>
            <person name="Kim Y.J."/>
        </authorList>
    </citation>
    <scope>NUCLEOTIDE SEQUENCE [LARGE SCALE GENOMIC DNA]</scope>
    <source>
        <strain evidence="12 13">EPI-7</strain>
    </source>
</reference>
<dbReference type="EC" id="6.3.2.13" evidence="7"/>
<evidence type="ECO:0000313" key="12">
    <source>
        <dbReference type="EMBL" id="QHB99143.1"/>
    </source>
</evidence>
<comment type="subcellular location">
    <subcellularLocation>
        <location evidence="7 8">Cytoplasm</location>
    </subcellularLocation>
</comment>
<organism evidence="12 13">
    <name type="scientific">Epidermidibacterium keratini</name>
    <dbReference type="NCBI Taxonomy" id="1891644"/>
    <lineage>
        <taxon>Bacteria</taxon>
        <taxon>Bacillati</taxon>
        <taxon>Actinomycetota</taxon>
        <taxon>Actinomycetes</taxon>
        <taxon>Sporichthyales</taxon>
        <taxon>Sporichthyaceae</taxon>
        <taxon>Epidermidibacterium</taxon>
    </lineage>
</organism>
<accession>A0A7L4YJX5</accession>
<evidence type="ECO:0000259" key="10">
    <source>
        <dbReference type="Pfam" id="PF02875"/>
    </source>
</evidence>
<dbReference type="Pfam" id="PF08245">
    <property type="entry name" value="Mur_ligase_M"/>
    <property type="match status" value="1"/>
</dbReference>
<feature type="short sequence motif" description="Meso-diaminopimelate recognition motif" evidence="7">
    <location>
        <begin position="425"/>
        <end position="428"/>
    </location>
</feature>
<feature type="binding site" evidence="7">
    <location>
        <begin position="425"/>
        <end position="428"/>
    </location>
    <ligand>
        <name>meso-2,6-diaminopimelate</name>
        <dbReference type="ChEBI" id="CHEBI:57791"/>
    </ligand>
</feature>
<keyword evidence="4 7" id="KW-0573">Peptidoglycan synthesis</keyword>
<keyword evidence="7" id="KW-0067">ATP-binding</keyword>
<evidence type="ECO:0000256" key="6">
    <source>
        <dbReference type="ARBA" id="ARBA00023316"/>
    </source>
</evidence>
<comment type="caution">
    <text evidence="7">Lacks conserved residue(s) required for the propagation of feature annotation.</text>
</comment>
<proteinExistence type="inferred from homology"/>
<comment type="function">
    <text evidence="7">Catalyzes the addition of meso-diaminopimelic acid to the nucleotide precursor UDP-N-acetylmuramoyl-L-alanyl-D-glutamate (UMAG) in the biosynthesis of bacterial cell-wall peptidoglycan.</text>
</comment>
<dbReference type="HAMAP" id="MF_00208">
    <property type="entry name" value="MurE"/>
    <property type="match status" value="1"/>
</dbReference>
<dbReference type="GO" id="GO:0005524">
    <property type="term" value="F:ATP binding"/>
    <property type="evidence" value="ECO:0007669"/>
    <property type="project" value="UniProtKB-UniRule"/>
</dbReference>
<dbReference type="Gene3D" id="3.40.1190.10">
    <property type="entry name" value="Mur-like, catalytic domain"/>
    <property type="match status" value="1"/>
</dbReference>
<dbReference type="InterPro" id="IPR004101">
    <property type="entry name" value="Mur_ligase_C"/>
</dbReference>
<evidence type="ECO:0000256" key="2">
    <source>
        <dbReference type="ARBA" id="ARBA00022618"/>
    </source>
</evidence>
<dbReference type="GO" id="GO:0071555">
    <property type="term" value="P:cell wall organization"/>
    <property type="evidence" value="ECO:0007669"/>
    <property type="project" value="UniProtKB-KW"/>
</dbReference>
<protein>
    <recommendedName>
        <fullName evidence="7">UDP-N-acetylmuramoyl-L-alanyl-D-glutamate--2,6-diaminopimelate ligase</fullName>
        <ecNumber evidence="7">6.3.2.13</ecNumber>
    </recommendedName>
    <alternativeName>
        <fullName evidence="7">Meso-A2pm-adding enzyme</fullName>
    </alternativeName>
    <alternativeName>
        <fullName evidence="7">Meso-diaminopimelate-adding enzyme</fullName>
    </alternativeName>
    <alternativeName>
        <fullName evidence="7">UDP-MurNAc-L-Ala-D-Glu:meso-diaminopimelate ligase</fullName>
    </alternativeName>
    <alternativeName>
        <fullName evidence="7">UDP-MurNAc-tripeptide synthetase</fullName>
    </alternativeName>
    <alternativeName>
        <fullName evidence="7">UDP-N-acetylmuramyl-tripeptide synthetase</fullName>
    </alternativeName>
</protein>